<dbReference type="GeneID" id="63738864"/>
<dbReference type="HOGENOM" id="CLU_006937_6_1_1"/>
<dbReference type="GO" id="GO:0050660">
    <property type="term" value="F:flavin adenine dinucleotide binding"/>
    <property type="evidence" value="ECO:0007669"/>
    <property type="project" value="InterPro"/>
</dbReference>
<dbReference type="OrthoDB" id="74360at2759"/>
<evidence type="ECO:0000256" key="5">
    <source>
        <dbReference type="SAM" id="MobiDB-lite"/>
    </source>
</evidence>
<dbReference type="PANTHER" id="PTHR42877">
    <property type="entry name" value="L-ORNITHINE N(5)-MONOOXYGENASE-RELATED"/>
    <property type="match status" value="1"/>
</dbReference>
<dbReference type="GO" id="GO:0004499">
    <property type="term" value="F:N,N-dimethylaniline monooxygenase activity"/>
    <property type="evidence" value="ECO:0007669"/>
    <property type="project" value="InterPro"/>
</dbReference>
<evidence type="ECO:0000256" key="1">
    <source>
        <dbReference type="ARBA" id="ARBA00010139"/>
    </source>
</evidence>
<keyword evidence="6" id="KW-0503">Monooxygenase</keyword>
<dbReference type="EMBL" id="AZHE01000009">
    <property type="protein sequence ID" value="KHN98020.1"/>
    <property type="molecule type" value="Genomic_DNA"/>
</dbReference>
<dbReference type="InterPro" id="IPR051209">
    <property type="entry name" value="FAD-bind_Monooxygenase_sf"/>
</dbReference>
<keyword evidence="7" id="KW-1185">Reference proteome</keyword>
<protein>
    <submittedName>
        <fullName evidence="6">Flavin monooxygenase-like protein</fullName>
    </submittedName>
</protein>
<dbReference type="AlphaFoldDB" id="A0A0B2WYT7"/>
<evidence type="ECO:0000256" key="3">
    <source>
        <dbReference type="ARBA" id="ARBA00022827"/>
    </source>
</evidence>
<dbReference type="STRING" id="1081103.A0A0B2WYT7"/>
<evidence type="ECO:0000313" key="6">
    <source>
        <dbReference type="EMBL" id="KHN98020.1"/>
    </source>
</evidence>
<dbReference type="SUPFAM" id="SSF51905">
    <property type="entry name" value="FAD/NAD(P)-binding domain"/>
    <property type="match status" value="2"/>
</dbReference>
<comment type="similarity">
    <text evidence="1">Belongs to the FAD-binding monooxygenase family.</text>
</comment>
<feature type="region of interest" description="Disordered" evidence="5">
    <location>
        <begin position="1"/>
        <end position="30"/>
    </location>
</feature>
<gene>
    <name evidence="6" type="ORF">MAM_04409</name>
</gene>
<evidence type="ECO:0000256" key="4">
    <source>
        <dbReference type="ARBA" id="ARBA00023002"/>
    </source>
</evidence>
<reference evidence="6 7" key="1">
    <citation type="journal article" date="2014" name="Proc. Natl. Acad. Sci. U.S.A.">
        <title>Trajectory and genomic determinants of fungal-pathogen speciation and host adaptation.</title>
        <authorList>
            <person name="Hu X."/>
            <person name="Xiao G."/>
            <person name="Zheng P."/>
            <person name="Shang Y."/>
            <person name="Su Y."/>
            <person name="Zhang X."/>
            <person name="Liu X."/>
            <person name="Zhan S."/>
            <person name="St Leger R.J."/>
            <person name="Wang C."/>
        </authorList>
    </citation>
    <scope>NUCLEOTIDE SEQUENCE [LARGE SCALE GENOMIC DNA]</scope>
    <source>
        <strain evidence="6 7">ARSEF 1941</strain>
    </source>
</reference>
<name>A0A0B2WYT7_METAS</name>
<dbReference type="RefSeq" id="XP_040679086.1">
    <property type="nucleotide sequence ID" value="XM_040823207.1"/>
</dbReference>
<sequence>MPSPPTNDARHLPGGDASARRTSPAARGISIRDEPAFTPRRLRVVCVGAGYSGLMIAYKYKYEARSDSFVDLTIYEKNGDVGGTWLENRYPGVACDVPAHIYTFSFEPNPDWSSFYAGGAEIWQYIKRTTEKYHLDEKVQFNCTVTSSTWDDEAGKWRLRVRKGDQTIEDEADVLINGSGLLNKWKWPAIQGLHSFRGTLLHSASWDASFDWTGKRVGIIGNGSSGIQILPRMQPGAGKIVHYIRSPTWISSPFLAAMAPEAGRFSYSDEDRARFRRDPQELLRLRKTMEHGFNQAFYANLLGTPQEAASGRAFEASMRRRLNDDPELCEKLIPTWKAGCRRLTPGEGYLEALQRPNVALEFAAISGVTETGVHTEGGGFQELDAIVCATGFDVGFVPSWDVVGKKGVRLADQWEEEPTAYLSICAPNMPNYFVFNGPNAPVGHGSLLSVMEWTAEYILRWCRKMATQGIKSVTVDSVATQEYNAYTQEFLKRTVWASGCRSWYKNNRRDGIITAMYAGSILHYKELLESFRTEDFHFEYRGANRFAFMGNGLTSLERDGGDLAFYVDK</sequence>
<evidence type="ECO:0000256" key="2">
    <source>
        <dbReference type="ARBA" id="ARBA00022630"/>
    </source>
</evidence>
<dbReference type="GO" id="GO:0050661">
    <property type="term" value="F:NADP binding"/>
    <property type="evidence" value="ECO:0007669"/>
    <property type="project" value="InterPro"/>
</dbReference>
<comment type="caution">
    <text evidence="6">The sequence shown here is derived from an EMBL/GenBank/DDBJ whole genome shotgun (WGS) entry which is preliminary data.</text>
</comment>
<dbReference type="InterPro" id="IPR036188">
    <property type="entry name" value="FAD/NAD-bd_sf"/>
</dbReference>
<proteinExistence type="inferred from homology"/>
<dbReference type="Pfam" id="PF00743">
    <property type="entry name" value="FMO-like"/>
    <property type="match status" value="1"/>
</dbReference>
<organism evidence="6 7">
    <name type="scientific">Metarhizium album (strain ARSEF 1941)</name>
    <dbReference type="NCBI Taxonomy" id="1081103"/>
    <lineage>
        <taxon>Eukaryota</taxon>
        <taxon>Fungi</taxon>
        <taxon>Dikarya</taxon>
        <taxon>Ascomycota</taxon>
        <taxon>Pezizomycotina</taxon>
        <taxon>Sordariomycetes</taxon>
        <taxon>Hypocreomycetidae</taxon>
        <taxon>Hypocreales</taxon>
        <taxon>Clavicipitaceae</taxon>
        <taxon>Metarhizium</taxon>
    </lineage>
</organism>
<evidence type="ECO:0000313" key="7">
    <source>
        <dbReference type="Proteomes" id="UP000030816"/>
    </source>
</evidence>
<dbReference type="Proteomes" id="UP000030816">
    <property type="component" value="Unassembled WGS sequence"/>
</dbReference>
<keyword evidence="4" id="KW-0560">Oxidoreductase</keyword>
<dbReference type="PANTHER" id="PTHR42877:SF11">
    <property type="entry name" value="MONOOXYGENASE, PUTATIVE (AFU_ORTHOLOGUE AFUA_6G13790)-RELATED"/>
    <property type="match status" value="1"/>
</dbReference>
<dbReference type="Gene3D" id="3.50.50.60">
    <property type="entry name" value="FAD/NAD(P)-binding domain"/>
    <property type="match status" value="2"/>
</dbReference>
<accession>A0A0B2WYT7</accession>
<dbReference type="InterPro" id="IPR020946">
    <property type="entry name" value="Flavin_mOase-like"/>
</dbReference>
<keyword evidence="2" id="KW-0285">Flavoprotein</keyword>
<keyword evidence="3" id="KW-0274">FAD</keyword>